<evidence type="ECO:0000313" key="13">
    <source>
        <dbReference type="Proteomes" id="UP000013923"/>
    </source>
</evidence>
<dbReference type="GO" id="GO:0005507">
    <property type="term" value="F:copper ion binding"/>
    <property type="evidence" value="ECO:0007669"/>
    <property type="project" value="InterPro"/>
</dbReference>
<keyword evidence="12" id="KW-1185">Reference proteome</keyword>
<organism evidence="10 12">
    <name type="scientific">Prochlorococcus phage P-SSM2</name>
    <dbReference type="NCBI Taxonomy" id="268746"/>
    <lineage>
        <taxon>Viruses</taxon>
        <taxon>Duplodnaviria</taxon>
        <taxon>Heunggongvirae</taxon>
        <taxon>Uroviricota</taxon>
        <taxon>Caudoviricetes</taxon>
        <taxon>Pantevenvirales</taxon>
        <taxon>Kyanoviridae</taxon>
        <taxon>Salacisavirus</taxon>
        <taxon>Salacisavirus pssm2</taxon>
    </lineage>
</organism>
<dbReference type="PANTHER" id="PTHR36507">
    <property type="entry name" value="BLL1555 PROTEIN"/>
    <property type="match status" value="1"/>
</dbReference>
<dbReference type="EMBL" id="GU071092">
    <property type="protein sequence ID" value="ACY76109.1"/>
    <property type="molecule type" value="Genomic_DNA"/>
</dbReference>
<dbReference type="GeneID" id="3294167"/>
<dbReference type="InterPro" id="IPR000923">
    <property type="entry name" value="BlueCu_1"/>
</dbReference>
<evidence type="ECO:0000313" key="10">
    <source>
        <dbReference type="EMBL" id="AAX44607.1"/>
    </source>
</evidence>
<gene>
    <name evidence="10" type="primary">petE</name>
    <name evidence="11" type="ORF">PCMG_00233</name>
    <name evidence="10" type="ORF">PSSM2_230</name>
</gene>
<dbReference type="SUPFAM" id="SSF49503">
    <property type="entry name" value="Cupredoxins"/>
    <property type="match status" value="1"/>
</dbReference>
<keyword evidence="4" id="KW-0813">Transport</keyword>
<dbReference type="InterPro" id="IPR008972">
    <property type="entry name" value="Cupredoxin"/>
</dbReference>
<dbReference type="InterPro" id="IPR001235">
    <property type="entry name" value="Copper_blue_Plastocyanin"/>
</dbReference>
<keyword evidence="5" id="KW-0479">Metal-binding</keyword>
<protein>
    <submittedName>
        <fullName evidence="10">Plastocyanin</fullName>
    </submittedName>
</protein>
<keyword evidence="7" id="KW-0186">Copper</keyword>
<evidence type="ECO:0000256" key="8">
    <source>
        <dbReference type="ARBA" id="ARBA00023078"/>
    </source>
</evidence>
<dbReference type="OrthoDB" id="16922at10239"/>
<dbReference type="Pfam" id="PF00127">
    <property type="entry name" value="Copper-bind"/>
    <property type="match status" value="1"/>
</dbReference>
<dbReference type="Gene3D" id="2.60.40.420">
    <property type="entry name" value="Cupredoxins - blue copper proteins"/>
    <property type="match status" value="1"/>
</dbReference>
<dbReference type="Proteomes" id="UP000013923">
    <property type="component" value="Genome"/>
</dbReference>
<dbReference type="PRINTS" id="PR00157">
    <property type="entry name" value="PLASTOCYANIN"/>
</dbReference>
<evidence type="ECO:0000256" key="3">
    <source>
        <dbReference type="ARBA" id="ARBA00005338"/>
    </source>
</evidence>
<dbReference type="KEGG" id="vg:3294167"/>
<evidence type="ECO:0000256" key="4">
    <source>
        <dbReference type="ARBA" id="ARBA00022448"/>
    </source>
</evidence>
<comment type="subcellular location">
    <subcellularLocation>
        <location evidence="2">Membrane</location>
        <topology evidence="2">Peripheral membrane protein</topology>
    </subcellularLocation>
</comment>
<evidence type="ECO:0000256" key="5">
    <source>
        <dbReference type="ARBA" id="ARBA00022723"/>
    </source>
</evidence>
<reference evidence="10 12" key="1">
    <citation type="journal article" date="2005" name="PLoS Biol.">
        <title>Three Prochlorococcus cyanophage genomes: signature features and ecological interpretations.</title>
        <authorList>
            <person name="Sullivan M.B."/>
            <person name="Coleman M.L."/>
            <person name="Weigele P."/>
            <person name="Rohwer F."/>
            <person name="Chisholm S.W."/>
        </authorList>
    </citation>
    <scope>NUCLEOTIDE SEQUENCE</scope>
</reference>
<feature type="domain" description="Blue (type 1) copper" evidence="9">
    <location>
        <begin position="30"/>
        <end position="114"/>
    </location>
</feature>
<dbReference type="RefSeq" id="YP_214461.1">
    <property type="nucleotide sequence ID" value="NC_006883.2"/>
</dbReference>
<dbReference type="InterPro" id="IPR052721">
    <property type="entry name" value="ET_Amicyanin"/>
</dbReference>
<proteinExistence type="inferred from homology"/>
<reference evidence="11 13" key="2">
    <citation type="submission" date="2009-10" db="EMBL/GenBank/DDBJ databases">
        <title>The Genome Sequence of Prochlorococcus phage P-SSM2.</title>
        <authorList>
            <consortium name="The Broad Institute Genome Sequencing Platform"/>
            <person name="Henn M.R."/>
            <person name="Sullivan M.S."/>
            <person name="Osburne M.S."/>
            <person name="Levin J."/>
            <person name="Malboeuf C."/>
            <person name="Casali M."/>
            <person name="Russ C."/>
            <person name="Lennon N."/>
            <person name="Chapman S.B."/>
            <person name="Erlich R."/>
            <person name="Young S.K."/>
            <person name="Koehrsen M."/>
            <person name="Yandava C."/>
            <person name="Zeng Q."/>
            <person name="Alvarado L."/>
            <person name="Anderson S."/>
            <person name="Berlin A."/>
            <person name="Borenstein D."/>
            <person name="Chen Z."/>
            <person name="Engels R."/>
            <person name="Freedman E."/>
            <person name="Gellesch M."/>
            <person name="Goldberg J."/>
            <person name="Green L."/>
            <person name="Griggs A."/>
            <person name="Gujja S."/>
            <person name="Heilman E.R."/>
            <person name="Heiman D."/>
            <person name="Hepburn T."/>
            <person name="Howarth C."/>
            <person name="Jen D."/>
            <person name="Larson L."/>
            <person name="Lewis B."/>
            <person name="Mehta T."/>
            <person name="Park D."/>
            <person name="Pearson M."/>
            <person name="Richards J."/>
            <person name="Rizzolo K."/>
            <person name="Roberts A."/>
            <person name="Ryan E."/>
            <person name="Saif S."/>
            <person name="Shea T."/>
            <person name="Shenoy N."/>
            <person name="Sisk P."/>
            <person name="Stolte C."/>
            <person name="Sykes S."/>
            <person name="Walk T."/>
            <person name="White J."/>
            <person name="Yu Q."/>
            <person name="Coleman M.L."/>
            <person name="Huang K.H."/>
            <person name="Weigele P.R."/>
            <person name="DeFrancesco A.S."/>
            <person name="Kern S.E."/>
            <person name="Thompson L.R."/>
            <person name="Fu R."/>
            <person name="Hombeck B."/>
            <person name="Chisholm S.W."/>
            <person name="Haas B."/>
            <person name="Nusbaum C."/>
            <person name="Birren B."/>
        </authorList>
    </citation>
    <scope>NUCLEOTIDE SEQUENCE [LARGE SCALE GENOMIC DNA]</scope>
    <source>
        <strain evidence="11">P-SSM2</strain>
    </source>
</reference>
<dbReference type="GO" id="GO:0016020">
    <property type="term" value="C:membrane"/>
    <property type="evidence" value="ECO:0007669"/>
    <property type="project" value="UniProtKB-SubCell"/>
</dbReference>
<comment type="similarity">
    <text evidence="3">Belongs to the plastocyanin family.</text>
</comment>
<evidence type="ECO:0000313" key="11">
    <source>
        <dbReference type="EMBL" id="ACY76109.1"/>
    </source>
</evidence>
<dbReference type="InterPro" id="IPR002387">
    <property type="entry name" value="Plastocyanin"/>
</dbReference>
<dbReference type="GO" id="GO:0009055">
    <property type="term" value="F:electron transfer activity"/>
    <property type="evidence" value="ECO:0007669"/>
    <property type="project" value="InterPro"/>
</dbReference>
<evidence type="ECO:0000256" key="1">
    <source>
        <dbReference type="ARBA" id="ARBA00001973"/>
    </source>
</evidence>
<dbReference type="Proteomes" id="UP000000991">
    <property type="component" value="Segment"/>
</dbReference>
<dbReference type="PRINTS" id="PR00156">
    <property type="entry name" value="COPPERBLUE"/>
</dbReference>
<accession>Q58MC5</accession>
<evidence type="ECO:0000256" key="6">
    <source>
        <dbReference type="ARBA" id="ARBA00022982"/>
    </source>
</evidence>
<keyword evidence="8" id="KW-0793">Thylakoid</keyword>
<comment type="cofactor">
    <cofactor evidence="1">
        <name>Cu(2+)</name>
        <dbReference type="ChEBI" id="CHEBI:29036"/>
    </cofactor>
</comment>
<reference evidence="10 12" key="3">
    <citation type="journal article" date="2010" name="Environ. Microbiol.">
        <title>Genomic analysis of oceanic cyanobacterial myoviruses compared with T4-like myoviruses from diverse hosts and environments.</title>
        <authorList>
            <person name="Sullivan M.B."/>
            <person name="Huang K.H."/>
            <person name="Ignacio-Espinoza J.C."/>
            <person name="Berlin A.M."/>
            <person name="Kelly L."/>
            <person name="Weigele P.R."/>
            <person name="DeFrancesco A.S."/>
            <person name="Kern S.E."/>
            <person name="Thompson L.R."/>
            <person name="Young S."/>
            <person name="Yandava C."/>
            <person name="Fu R."/>
            <person name="Krastins B."/>
            <person name="Chase M."/>
            <person name="Sarracino D."/>
            <person name="Osburne M.S."/>
            <person name="Henn M.R."/>
            <person name="Chisholm S.W."/>
        </authorList>
    </citation>
    <scope>NUCLEOTIDE SEQUENCE [LARGE SCALE GENOMIC DNA]</scope>
</reference>
<keyword evidence="6" id="KW-0249">Electron transport</keyword>
<evidence type="ECO:0000256" key="7">
    <source>
        <dbReference type="ARBA" id="ARBA00023008"/>
    </source>
</evidence>
<sequence length="114" mass="12361">MWWMSRLTIMLTSLFLSFSLAQSAWATEVTMGSNGNLVFEPNDITINAGDTVTFTNGALPPHNMIVKDHPELSHGDLAFATGDSFDVTFPDAGDFEFQCDPHAGAGMKGVIHVQ</sequence>
<evidence type="ECO:0000256" key="2">
    <source>
        <dbReference type="ARBA" id="ARBA00004170"/>
    </source>
</evidence>
<dbReference type="PANTHER" id="PTHR36507:SF1">
    <property type="entry name" value="BLL1555 PROTEIN"/>
    <property type="match status" value="1"/>
</dbReference>
<organismHost>
    <name type="scientific">Prochlorococcus</name>
    <dbReference type="NCBI Taxonomy" id="1218"/>
</organismHost>
<dbReference type="EMBL" id="AY939844">
    <property type="protein sequence ID" value="AAX44607.1"/>
    <property type="molecule type" value="Genomic_DNA"/>
</dbReference>
<dbReference type="SMR" id="Q58MC5"/>
<name>Q58MC5_BPPRM</name>
<evidence type="ECO:0000313" key="12">
    <source>
        <dbReference type="Proteomes" id="UP000000991"/>
    </source>
</evidence>
<evidence type="ECO:0000259" key="9">
    <source>
        <dbReference type="Pfam" id="PF00127"/>
    </source>
</evidence>